<dbReference type="GO" id="GO:0004359">
    <property type="term" value="F:glutaminase activity"/>
    <property type="evidence" value="ECO:0007669"/>
    <property type="project" value="InterPro"/>
</dbReference>
<comment type="subunit">
    <text evidence="8">Homodimer.</text>
</comment>
<feature type="binding site" evidence="8">
    <location>
        <position position="169"/>
    </location>
    <ligand>
        <name>ATP</name>
        <dbReference type="ChEBI" id="CHEBI:30616"/>
    </ligand>
</feature>
<sequence>MSTQPNPEAQQQVITALKSRPSIDPVEEINRRVTFLREHMEASGQHTLVLGISGGVDSSVGGRLAQKAVEAARKQGMDDARFVAMRLPYGEQQDEADAQMALEFIGPDEVLTVDVKPASDAMLNALEQGGLEFRDAGHRDFVMGNIKARQRMVAQYAVAGARSGLVIGTDQAAEALMGFFTKYGDGACDLTPLTGLNKRQVRALARALEAPARLVEKHPTADLETLTPGKTDEDAFGIRYDEIDDFLEGKPVSDNTRAVILKAYKNTEHKRNLPLEPL</sequence>
<keyword evidence="3 8" id="KW-0479">Metal-binding</keyword>
<proteinExistence type="inferred from homology"/>
<dbReference type="GO" id="GO:0008795">
    <property type="term" value="F:NAD+ synthase activity"/>
    <property type="evidence" value="ECO:0007669"/>
    <property type="project" value="UniProtKB-UniRule"/>
</dbReference>
<comment type="function">
    <text evidence="8">Catalyzes the ATP-dependent amidation of deamido-NAD to form NAD. Uses ammonia as a nitrogen source.</text>
</comment>
<evidence type="ECO:0000256" key="6">
    <source>
        <dbReference type="ARBA" id="ARBA00022842"/>
    </source>
</evidence>
<dbReference type="EMBL" id="CP031093">
    <property type="protein sequence ID" value="QCF25435.1"/>
    <property type="molecule type" value="Genomic_DNA"/>
</dbReference>
<evidence type="ECO:0000256" key="9">
    <source>
        <dbReference type="RuleBase" id="RU003811"/>
    </source>
</evidence>
<feature type="binding site" evidence="8">
    <location>
        <position position="198"/>
    </location>
    <ligand>
        <name>ATP</name>
        <dbReference type="ChEBI" id="CHEBI:30616"/>
    </ligand>
</feature>
<dbReference type="KEGG" id="hmi:soil367_05545"/>
<organism evidence="12 13">
    <name type="scientific">Hydrocarboniclastica marina</name>
    <dbReference type="NCBI Taxonomy" id="2259620"/>
    <lineage>
        <taxon>Bacteria</taxon>
        <taxon>Pseudomonadati</taxon>
        <taxon>Pseudomonadota</taxon>
        <taxon>Gammaproteobacteria</taxon>
        <taxon>Alteromonadales</taxon>
        <taxon>Alteromonadaceae</taxon>
        <taxon>Hydrocarboniclastica</taxon>
    </lineage>
</organism>
<dbReference type="GO" id="GO:0005737">
    <property type="term" value="C:cytoplasm"/>
    <property type="evidence" value="ECO:0007669"/>
    <property type="project" value="InterPro"/>
</dbReference>
<dbReference type="GO" id="GO:0003952">
    <property type="term" value="F:NAD+ synthase (glutamine-hydrolyzing) activity"/>
    <property type="evidence" value="ECO:0007669"/>
    <property type="project" value="InterPro"/>
</dbReference>
<feature type="binding site" evidence="8">
    <location>
        <position position="57"/>
    </location>
    <ligand>
        <name>Mg(2+)</name>
        <dbReference type="ChEBI" id="CHEBI:18420"/>
    </ligand>
</feature>
<keyword evidence="5 8" id="KW-0067">ATP-binding</keyword>
<keyword evidence="2 8" id="KW-0436">Ligase</keyword>
<feature type="binding site" evidence="8">
    <location>
        <position position="189"/>
    </location>
    <ligand>
        <name>deamido-NAD(+)</name>
        <dbReference type="ChEBI" id="CHEBI:58437"/>
        <note>ligand shared between two neighboring subunits</note>
    </ligand>
</feature>
<keyword evidence="6 8" id="KW-0460">Magnesium</keyword>
<feature type="binding site" description="in other chain" evidence="8">
    <location>
        <begin position="269"/>
        <end position="270"/>
    </location>
    <ligand>
        <name>deamido-NAD(+)</name>
        <dbReference type="ChEBI" id="CHEBI:58437"/>
        <note>ligand shared between two neighboring subunits</note>
    </ligand>
</feature>
<dbReference type="GO" id="GO:0046872">
    <property type="term" value="F:metal ion binding"/>
    <property type="evidence" value="ECO:0007669"/>
    <property type="project" value="UniProtKB-KW"/>
</dbReference>
<protein>
    <recommendedName>
        <fullName evidence="8 10">NH(3)-dependent NAD(+) synthetase</fullName>
        <ecNumber evidence="8 10">6.3.1.5</ecNumber>
    </recommendedName>
</protein>
<dbReference type="CDD" id="cd00553">
    <property type="entry name" value="NAD_synthase"/>
    <property type="match status" value="1"/>
</dbReference>
<feature type="binding site" evidence="8">
    <location>
        <position position="220"/>
    </location>
    <ligand>
        <name>ATP</name>
        <dbReference type="ChEBI" id="CHEBI:30616"/>
    </ligand>
</feature>
<dbReference type="InterPro" id="IPR014729">
    <property type="entry name" value="Rossmann-like_a/b/a_fold"/>
</dbReference>
<accession>A0A4P7XFH3</accession>
<feature type="binding site" evidence="8">
    <location>
        <position position="174"/>
    </location>
    <ligand>
        <name>Mg(2+)</name>
        <dbReference type="ChEBI" id="CHEBI:18420"/>
    </ligand>
</feature>
<comment type="catalytic activity">
    <reaction evidence="8 10">
        <text>deamido-NAD(+) + NH4(+) + ATP = AMP + diphosphate + NAD(+) + H(+)</text>
        <dbReference type="Rhea" id="RHEA:21188"/>
        <dbReference type="ChEBI" id="CHEBI:15378"/>
        <dbReference type="ChEBI" id="CHEBI:28938"/>
        <dbReference type="ChEBI" id="CHEBI:30616"/>
        <dbReference type="ChEBI" id="CHEBI:33019"/>
        <dbReference type="ChEBI" id="CHEBI:57540"/>
        <dbReference type="ChEBI" id="CHEBI:58437"/>
        <dbReference type="ChEBI" id="CHEBI:456215"/>
        <dbReference type="EC" id="6.3.1.5"/>
    </reaction>
</comment>
<name>A0A4P7XFH3_9ALTE</name>
<dbReference type="Proteomes" id="UP000298049">
    <property type="component" value="Chromosome"/>
</dbReference>
<evidence type="ECO:0000256" key="7">
    <source>
        <dbReference type="ARBA" id="ARBA00023027"/>
    </source>
</evidence>
<keyword evidence="4 8" id="KW-0547">Nucleotide-binding</keyword>
<dbReference type="PANTHER" id="PTHR23090:SF7">
    <property type="entry name" value="NH(3)-DEPENDENT NAD(+) SYNTHETASE"/>
    <property type="match status" value="1"/>
</dbReference>
<dbReference type="NCBIfam" id="NF001979">
    <property type="entry name" value="PRK00768.1"/>
    <property type="match status" value="1"/>
</dbReference>
<keyword evidence="7 8" id="KW-0520">NAD</keyword>
<dbReference type="NCBIfam" id="TIGR00552">
    <property type="entry name" value="nadE"/>
    <property type="match status" value="1"/>
</dbReference>
<reference evidence="12 13" key="1">
    <citation type="submission" date="2018-07" db="EMBL/GenBank/DDBJ databases">
        <title>Marsedoiliclastica nanhaica gen. nov. sp. nov., a novel marine hydrocarbonoclastic bacterium isolated from an in-situ enriched hydrocarbon-degrading consortium in deep-sea sediment.</title>
        <authorList>
            <person name="Dong C."/>
            <person name="Ma T."/>
            <person name="Liu R."/>
            <person name="Shao Z."/>
        </authorList>
    </citation>
    <scope>NUCLEOTIDE SEQUENCE [LARGE SCALE GENOMIC DNA]</scope>
    <source>
        <strain evidence="13">soil36-7</strain>
    </source>
</reference>
<evidence type="ECO:0000256" key="4">
    <source>
        <dbReference type="ARBA" id="ARBA00022741"/>
    </source>
</evidence>
<comment type="pathway">
    <text evidence="8">Cofactor biosynthesis; NAD(+) biosynthesis; NAD(+) from deamido-NAD(+) (ammonia route): step 1/1.</text>
</comment>
<dbReference type="InterPro" id="IPR022926">
    <property type="entry name" value="NH(3)-dep_NAD(+)_synth"/>
</dbReference>
<dbReference type="HAMAP" id="MF_00193">
    <property type="entry name" value="NadE_ammonia_dep"/>
    <property type="match status" value="1"/>
</dbReference>
<dbReference type="EC" id="6.3.1.5" evidence="8 10"/>
<dbReference type="RefSeq" id="WP_136547707.1">
    <property type="nucleotide sequence ID" value="NZ_CP031093.1"/>
</dbReference>
<evidence type="ECO:0000313" key="12">
    <source>
        <dbReference type="EMBL" id="QCF25435.1"/>
    </source>
</evidence>
<feature type="binding site" description="in other chain" evidence="8">
    <location>
        <position position="149"/>
    </location>
    <ligand>
        <name>deamido-NAD(+)</name>
        <dbReference type="ChEBI" id="CHEBI:58437"/>
        <note>ligand shared between two neighboring subunits</note>
    </ligand>
</feature>
<dbReference type="SUPFAM" id="SSF52402">
    <property type="entry name" value="Adenine nucleotide alpha hydrolases-like"/>
    <property type="match status" value="1"/>
</dbReference>
<dbReference type="GO" id="GO:0005524">
    <property type="term" value="F:ATP binding"/>
    <property type="evidence" value="ECO:0007669"/>
    <property type="project" value="UniProtKB-UniRule"/>
</dbReference>
<evidence type="ECO:0000259" key="11">
    <source>
        <dbReference type="Pfam" id="PF02540"/>
    </source>
</evidence>
<dbReference type="InterPro" id="IPR003694">
    <property type="entry name" value="NAD_synthase"/>
</dbReference>
<feature type="binding site" description="in other chain" evidence="8">
    <location>
        <position position="182"/>
    </location>
    <ligand>
        <name>deamido-NAD(+)</name>
        <dbReference type="ChEBI" id="CHEBI:58437"/>
        <note>ligand shared between two neighboring subunits</note>
    </ligand>
</feature>
<keyword evidence="13" id="KW-1185">Reference proteome</keyword>
<evidence type="ECO:0000256" key="2">
    <source>
        <dbReference type="ARBA" id="ARBA00022598"/>
    </source>
</evidence>
<evidence type="ECO:0000313" key="13">
    <source>
        <dbReference type="Proteomes" id="UP000298049"/>
    </source>
</evidence>
<feature type="binding site" evidence="8">
    <location>
        <begin position="51"/>
        <end position="58"/>
    </location>
    <ligand>
        <name>ATP</name>
        <dbReference type="ChEBI" id="CHEBI:30616"/>
    </ligand>
</feature>
<evidence type="ECO:0000256" key="8">
    <source>
        <dbReference type="HAMAP-Rule" id="MF_00193"/>
    </source>
</evidence>
<dbReference type="UniPathway" id="UPA00253">
    <property type="reaction ID" value="UER00333"/>
</dbReference>
<dbReference type="AlphaFoldDB" id="A0A4P7XFH3"/>
<dbReference type="Pfam" id="PF02540">
    <property type="entry name" value="NAD_synthase"/>
    <property type="match status" value="1"/>
</dbReference>
<dbReference type="Gene3D" id="3.40.50.620">
    <property type="entry name" value="HUPs"/>
    <property type="match status" value="1"/>
</dbReference>
<dbReference type="OrthoDB" id="3266517at2"/>
<evidence type="ECO:0000256" key="5">
    <source>
        <dbReference type="ARBA" id="ARBA00022840"/>
    </source>
</evidence>
<dbReference type="PANTHER" id="PTHR23090">
    <property type="entry name" value="NH 3 /GLUTAMINE-DEPENDENT NAD + SYNTHETASE"/>
    <property type="match status" value="1"/>
</dbReference>
<dbReference type="GO" id="GO:0009435">
    <property type="term" value="P:NAD+ biosynthetic process"/>
    <property type="evidence" value="ECO:0007669"/>
    <property type="project" value="UniProtKB-UniRule"/>
</dbReference>
<dbReference type="InterPro" id="IPR022310">
    <property type="entry name" value="NAD/GMP_synthase"/>
</dbReference>
<feature type="domain" description="NAD/GMP synthase" evidence="11">
    <location>
        <begin position="29"/>
        <end position="274"/>
    </location>
</feature>
<gene>
    <name evidence="8" type="primary">nadE</name>
    <name evidence="12" type="ORF">soil367_05545</name>
</gene>
<comment type="similarity">
    <text evidence="1 8 9">Belongs to the NAD synthetase family.</text>
</comment>
<evidence type="ECO:0000256" key="10">
    <source>
        <dbReference type="RuleBase" id="RU003812"/>
    </source>
</evidence>
<evidence type="ECO:0000256" key="1">
    <source>
        <dbReference type="ARBA" id="ARBA00005859"/>
    </source>
</evidence>
<evidence type="ECO:0000256" key="3">
    <source>
        <dbReference type="ARBA" id="ARBA00022723"/>
    </source>
</evidence>